<gene>
    <name evidence="1" type="ORF">SAMN02745249_00353</name>
</gene>
<protein>
    <submittedName>
        <fullName evidence="1">Uncharacterized protein</fullName>
    </submittedName>
</protein>
<organism evidence="1 2">
    <name type="scientific">Atopostipes suicloacalis DSM 15692</name>
    <dbReference type="NCBI Taxonomy" id="1121025"/>
    <lineage>
        <taxon>Bacteria</taxon>
        <taxon>Bacillati</taxon>
        <taxon>Bacillota</taxon>
        <taxon>Bacilli</taxon>
        <taxon>Lactobacillales</taxon>
        <taxon>Carnobacteriaceae</taxon>
        <taxon>Atopostipes</taxon>
    </lineage>
</organism>
<accession>A0A1M4T3J3</accession>
<reference evidence="1 2" key="1">
    <citation type="submission" date="2016-11" db="EMBL/GenBank/DDBJ databases">
        <authorList>
            <person name="Jaros S."/>
            <person name="Januszkiewicz K."/>
            <person name="Wedrychowicz H."/>
        </authorList>
    </citation>
    <scope>NUCLEOTIDE SEQUENCE [LARGE SCALE GENOMIC DNA]</scope>
    <source>
        <strain evidence="1 2">DSM 15692</strain>
    </source>
</reference>
<proteinExistence type="predicted"/>
<dbReference type="OrthoDB" id="9921157at2"/>
<dbReference type="EMBL" id="FQUF01000004">
    <property type="protein sequence ID" value="SHE39046.1"/>
    <property type="molecule type" value="Genomic_DNA"/>
</dbReference>
<dbReference type="Proteomes" id="UP000184128">
    <property type="component" value="Unassembled WGS sequence"/>
</dbReference>
<dbReference type="RefSeq" id="WP_073295361.1">
    <property type="nucleotide sequence ID" value="NZ_FQUF01000004.1"/>
</dbReference>
<dbReference type="STRING" id="1121025.SAMN02745249_00353"/>
<dbReference type="AlphaFoldDB" id="A0A1M4T3J3"/>
<keyword evidence="2" id="KW-1185">Reference proteome</keyword>
<sequence>MTRKQEIVPVRLQDEKQSVNPQQRKQNPQKLIARLKFSDSELFIYEGIREPLLQVLLAELCIHENN</sequence>
<name>A0A1M4T3J3_9LACT</name>
<evidence type="ECO:0000313" key="1">
    <source>
        <dbReference type="EMBL" id="SHE39046.1"/>
    </source>
</evidence>
<evidence type="ECO:0000313" key="2">
    <source>
        <dbReference type="Proteomes" id="UP000184128"/>
    </source>
</evidence>